<comment type="caution">
    <text evidence="1">The sequence shown here is derived from an EMBL/GenBank/DDBJ whole genome shotgun (WGS) entry which is preliminary data.</text>
</comment>
<keyword evidence="2" id="KW-1185">Reference proteome</keyword>
<name>A0ACC2RRF1_9FUNG</name>
<dbReference type="Proteomes" id="UP001165960">
    <property type="component" value="Unassembled WGS sequence"/>
</dbReference>
<evidence type="ECO:0000313" key="2">
    <source>
        <dbReference type="Proteomes" id="UP001165960"/>
    </source>
</evidence>
<sequence length="190" mass="20850">MDRQLHSQPAPAPACRAAHPQGHPRGSKNRPRTQLEGSHSNTQASQGVSTSQPPPTSQARNSSLNPRQKLLSRPATKVSYTKVIGNNEVTYNSTVYPVVTRPRTLDPRVATSCPCIFDTSYEPLPTTKEPSVPVLYAIIDGVSTTKRDTTFYTKVPIPCVKPASQDAVCYDLRRSTESQREILTLGLDSY</sequence>
<reference evidence="1" key="1">
    <citation type="submission" date="2022-04" db="EMBL/GenBank/DDBJ databases">
        <title>Genome of the entomopathogenic fungus Entomophthora muscae.</title>
        <authorList>
            <person name="Elya C."/>
            <person name="Lovett B.R."/>
            <person name="Lee E."/>
            <person name="Macias A.M."/>
            <person name="Hajek A.E."/>
            <person name="De Bivort B.L."/>
            <person name="Kasson M.T."/>
            <person name="De Fine Licht H.H."/>
            <person name="Stajich J.E."/>
        </authorList>
    </citation>
    <scope>NUCLEOTIDE SEQUENCE</scope>
    <source>
        <strain evidence="1">Berkeley</strain>
    </source>
</reference>
<evidence type="ECO:0000313" key="1">
    <source>
        <dbReference type="EMBL" id="KAJ9052617.1"/>
    </source>
</evidence>
<dbReference type="EMBL" id="QTSX02006633">
    <property type="protein sequence ID" value="KAJ9052617.1"/>
    <property type="molecule type" value="Genomic_DNA"/>
</dbReference>
<accession>A0ACC2RRF1</accession>
<gene>
    <name evidence="1" type="ORF">DSO57_1032456</name>
</gene>
<organism evidence="1 2">
    <name type="scientific">Entomophthora muscae</name>
    <dbReference type="NCBI Taxonomy" id="34485"/>
    <lineage>
        <taxon>Eukaryota</taxon>
        <taxon>Fungi</taxon>
        <taxon>Fungi incertae sedis</taxon>
        <taxon>Zoopagomycota</taxon>
        <taxon>Entomophthoromycotina</taxon>
        <taxon>Entomophthoromycetes</taxon>
        <taxon>Entomophthorales</taxon>
        <taxon>Entomophthoraceae</taxon>
        <taxon>Entomophthora</taxon>
    </lineage>
</organism>
<proteinExistence type="predicted"/>
<protein>
    <submittedName>
        <fullName evidence="1">Uncharacterized protein</fullName>
    </submittedName>
</protein>